<proteinExistence type="predicted"/>
<feature type="compositionally biased region" description="Polar residues" evidence="1">
    <location>
        <begin position="63"/>
        <end position="73"/>
    </location>
</feature>
<sequence>MDSVSSIADDGENQSKKSRSHPSLGSHHHNELLTDLGHFRGNQTNHPISDFSAISVEDDRNTIKVSSQDPDAG</sequence>
<organism evidence="2">
    <name type="scientific">Brassica campestris</name>
    <name type="common">Field mustard</name>
    <dbReference type="NCBI Taxonomy" id="3711"/>
    <lineage>
        <taxon>Eukaryota</taxon>
        <taxon>Viridiplantae</taxon>
        <taxon>Streptophyta</taxon>
        <taxon>Embryophyta</taxon>
        <taxon>Tracheophyta</taxon>
        <taxon>Spermatophyta</taxon>
        <taxon>Magnoliopsida</taxon>
        <taxon>eudicotyledons</taxon>
        <taxon>Gunneridae</taxon>
        <taxon>Pentapetalae</taxon>
        <taxon>rosids</taxon>
        <taxon>malvids</taxon>
        <taxon>Brassicales</taxon>
        <taxon>Brassicaceae</taxon>
        <taxon>Brassiceae</taxon>
        <taxon>Brassica</taxon>
    </lineage>
</organism>
<evidence type="ECO:0000313" key="2">
    <source>
        <dbReference type="EMBL" id="VDD15123.1"/>
    </source>
</evidence>
<dbReference type="EMBL" id="LR031576">
    <property type="protein sequence ID" value="VDD15123.1"/>
    <property type="molecule type" value="Genomic_DNA"/>
</dbReference>
<dbReference type="AlphaFoldDB" id="A0A3P6C9V0"/>
<evidence type="ECO:0000256" key="1">
    <source>
        <dbReference type="SAM" id="MobiDB-lite"/>
    </source>
</evidence>
<gene>
    <name evidence="2" type="ORF">BRAA04T18301Z</name>
</gene>
<accession>A0A3P6C9V0</accession>
<protein>
    <submittedName>
        <fullName evidence="2">Uncharacterized protein</fullName>
    </submittedName>
</protein>
<feature type="region of interest" description="Disordered" evidence="1">
    <location>
        <begin position="1"/>
        <end position="73"/>
    </location>
</feature>
<reference evidence="2" key="1">
    <citation type="submission" date="2018-11" db="EMBL/GenBank/DDBJ databases">
        <authorList>
            <consortium name="Genoscope - CEA"/>
            <person name="William W."/>
        </authorList>
    </citation>
    <scope>NUCLEOTIDE SEQUENCE</scope>
</reference>
<name>A0A3P6C9V0_BRACM</name>